<dbReference type="InterPro" id="IPR005828">
    <property type="entry name" value="MFS_sugar_transport-like"/>
</dbReference>
<feature type="transmembrane region" description="Helical" evidence="7">
    <location>
        <begin position="348"/>
        <end position="367"/>
    </location>
</feature>
<proteinExistence type="inferred from homology"/>
<dbReference type="FunFam" id="1.20.1250.20:FF:000140">
    <property type="entry name" value="Putative MFS phospholipid transporter"/>
    <property type="match status" value="1"/>
</dbReference>
<keyword evidence="6 7" id="KW-0472">Membrane</keyword>
<dbReference type="PROSITE" id="PS50850">
    <property type="entry name" value="MFS"/>
    <property type="match status" value="1"/>
</dbReference>
<feature type="transmembrane region" description="Helical" evidence="7">
    <location>
        <begin position="123"/>
        <end position="144"/>
    </location>
</feature>
<accession>A0A8H7WEU1</accession>
<feature type="transmembrane region" description="Helical" evidence="7">
    <location>
        <begin position="373"/>
        <end position="397"/>
    </location>
</feature>
<dbReference type="InterPro" id="IPR036259">
    <property type="entry name" value="MFS_trans_sf"/>
</dbReference>
<dbReference type="OrthoDB" id="2153661at2759"/>
<protein>
    <recommendedName>
        <fullName evidence="8">Major facilitator superfamily (MFS) profile domain-containing protein</fullName>
    </recommendedName>
</protein>
<dbReference type="GO" id="GO:0005886">
    <property type="term" value="C:plasma membrane"/>
    <property type="evidence" value="ECO:0007669"/>
    <property type="project" value="TreeGrafter"/>
</dbReference>
<sequence>MMIHTENPTTFSNDQKYVTEKSGYIESEQDSNQVLGESPLVNAAVRKRTKTSSILSILVAGIALFSDGYNAQIIGYMQPLFKDLYPDGISSTIKTRLSNSYLIGEIFGMLFFGVTIDRFGRRTGIVFATLFLVLGIILATASHGSDHLGMFWMMIVARGVAGFGAGGEYPVCGTSAAEASDETVGVRRKRGILVAMATDFSIDLGFVGAGIVALIVLACYHNKSTEGVWRICFGLGIVLPLSVFVFRIRMVNSTQYRKHAIKSKVPYIHALRLYWKPMLGVSLAWFCYDFVTYPFGLFSSTIIGQFNPNNTVVQNIGYGTVVNCFYLPGCILGGFLMDKIGRKQTMTLGFMLWALLGFILGGAIGPIQTVFPLFVVLYGIFNALGEMGPGVATFLCAAESFPTPLRGHYMGFAAAVGKAGAAIGTQVFTPIQDSFDSVEKGQQGVFLIGSAFAVVGGLIAWFLIPDKERDLESEDARFRLYLEEKGYDTSFYGESLK</sequence>
<evidence type="ECO:0000256" key="5">
    <source>
        <dbReference type="ARBA" id="ARBA00022989"/>
    </source>
</evidence>
<dbReference type="Proteomes" id="UP000664132">
    <property type="component" value="Unassembled WGS sequence"/>
</dbReference>
<feature type="transmembrane region" description="Helical" evidence="7">
    <location>
        <begin position="192"/>
        <end position="216"/>
    </location>
</feature>
<evidence type="ECO:0000256" key="2">
    <source>
        <dbReference type="ARBA" id="ARBA00010992"/>
    </source>
</evidence>
<feature type="transmembrane region" description="Helical" evidence="7">
    <location>
        <begin position="97"/>
        <end position="116"/>
    </location>
</feature>
<evidence type="ECO:0000256" key="1">
    <source>
        <dbReference type="ARBA" id="ARBA00004141"/>
    </source>
</evidence>
<name>A0A8H7WEU1_9HELO</name>
<feature type="domain" description="Major facilitator superfamily (MFS) profile" evidence="8">
    <location>
        <begin position="56"/>
        <end position="468"/>
    </location>
</feature>
<evidence type="ECO:0000256" key="6">
    <source>
        <dbReference type="ARBA" id="ARBA00023136"/>
    </source>
</evidence>
<evidence type="ECO:0000313" key="10">
    <source>
        <dbReference type="Proteomes" id="UP000664132"/>
    </source>
</evidence>
<comment type="caution">
    <text evidence="9">The sequence shown here is derived from an EMBL/GenBank/DDBJ whole genome shotgun (WGS) entry which is preliminary data.</text>
</comment>
<dbReference type="InterPro" id="IPR020846">
    <property type="entry name" value="MFS_dom"/>
</dbReference>
<feature type="transmembrane region" description="Helical" evidence="7">
    <location>
        <begin position="443"/>
        <end position="464"/>
    </location>
</feature>
<dbReference type="SUPFAM" id="SSF103473">
    <property type="entry name" value="MFS general substrate transporter"/>
    <property type="match status" value="1"/>
</dbReference>
<keyword evidence="5 7" id="KW-1133">Transmembrane helix</keyword>
<dbReference type="GO" id="GO:0046943">
    <property type="term" value="F:carboxylic acid transmembrane transporter activity"/>
    <property type="evidence" value="ECO:0007669"/>
    <property type="project" value="TreeGrafter"/>
</dbReference>
<keyword evidence="4 7" id="KW-0812">Transmembrane</keyword>
<feature type="transmembrane region" description="Helical" evidence="7">
    <location>
        <begin position="316"/>
        <end position="336"/>
    </location>
</feature>
<reference evidence="9" key="1">
    <citation type="submission" date="2021-02" db="EMBL/GenBank/DDBJ databases">
        <title>Genome sequence Cadophora malorum strain M34.</title>
        <authorList>
            <person name="Stefanovic E."/>
            <person name="Vu D."/>
            <person name="Scully C."/>
            <person name="Dijksterhuis J."/>
            <person name="Roader J."/>
            <person name="Houbraken J."/>
        </authorList>
    </citation>
    <scope>NUCLEOTIDE SEQUENCE</scope>
    <source>
        <strain evidence="9">M34</strain>
    </source>
</reference>
<dbReference type="InterPro" id="IPR005829">
    <property type="entry name" value="Sugar_transporter_CS"/>
</dbReference>
<keyword evidence="10" id="KW-1185">Reference proteome</keyword>
<feature type="transmembrane region" description="Helical" evidence="7">
    <location>
        <begin position="54"/>
        <end position="77"/>
    </location>
</feature>
<feature type="transmembrane region" description="Helical" evidence="7">
    <location>
        <begin position="228"/>
        <end position="252"/>
    </location>
</feature>
<dbReference type="AlphaFoldDB" id="A0A8H7WEU1"/>
<feature type="transmembrane region" description="Helical" evidence="7">
    <location>
        <begin position="150"/>
        <end position="171"/>
    </location>
</feature>
<dbReference type="EMBL" id="JAFJYH010000033">
    <property type="protein sequence ID" value="KAG4423525.1"/>
    <property type="molecule type" value="Genomic_DNA"/>
</dbReference>
<comment type="similarity">
    <text evidence="2">Belongs to the major facilitator superfamily. Sugar transporter (TC 2.A.1.1) family.</text>
</comment>
<evidence type="ECO:0000256" key="3">
    <source>
        <dbReference type="ARBA" id="ARBA00022448"/>
    </source>
</evidence>
<evidence type="ECO:0000256" key="4">
    <source>
        <dbReference type="ARBA" id="ARBA00022692"/>
    </source>
</evidence>
<dbReference type="Pfam" id="PF00083">
    <property type="entry name" value="Sugar_tr"/>
    <property type="match status" value="2"/>
</dbReference>
<feature type="transmembrane region" description="Helical" evidence="7">
    <location>
        <begin position="273"/>
        <end position="296"/>
    </location>
</feature>
<dbReference type="PANTHER" id="PTHR23508">
    <property type="entry name" value="CARBOXYLIC ACID TRANSPORTER PROTEIN HOMOLOG"/>
    <property type="match status" value="1"/>
</dbReference>
<evidence type="ECO:0000256" key="7">
    <source>
        <dbReference type="SAM" id="Phobius"/>
    </source>
</evidence>
<gene>
    <name evidence="9" type="ORF">IFR04_003348</name>
</gene>
<comment type="subcellular location">
    <subcellularLocation>
        <location evidence="1">Membrane</location>
        <topology evidence="1">Multi-pass membrane protein</topology>
    </subcellularLocation>
</comment>
<dbReference type="PANTHER" id="PTHR23508:SF10">
    <property type="entry name" value="CARBOXYLIC ACID TRANSPORTER PROTEIN HOMOLOG"/>
    <property type="match status" value="1"/>
</dbReference>
<dbReference type="Gene3D" id="1.20.1250.20">
    <property type="entry name" value="MFS general substrate transporter like domains"/>
    <property type="match status" value="1"/>
</dbReference>
<evidence type="ECO:0000259" key="8">
    <source>
        <dbReference type="PROSITE" id="PS50850"/>
    </source>
</evidence>
<feature type="transmembrane region" description="Helical" evidence="7">
    <location>
        <begin position="409"/>
        <end position="431"/>
    </location>
</feature>
<keyword evidence="3" id="KW-0813">Transport</keyword>
<organism evidence="9 10">
    <name type="scientific">Cadophora malorum</name>
    <dbReference type="NCBI Taxonomy" id="108018"/>
    <lineage>
        <taxon>Eukaryota</taxon>
        <taxon>Fungi</taxon>
        <taxon>Dikarya</taxon>
        <taxon>Ascomycota</taxon>
        <taxon>Pezizomycotina</taxon>
        <taxon>Leotiomycetes</taxon>
        <taxon>Helotiales</taxon>
        <taxon>Ploettnerulaceae</taxon>
        <taxon>Cadophora</taxon>
    </lineage>
</organism>
<dbReference type="PROSITE" id="PS00216">
    <property type="entry name" value="SUGAR_TRANSPORT_1"/>
    <property type="match status" value="1"/>
</dbReference>
<evidence type="ECO:0000313" key="9">
    <source>
        <dbReference type="EMBL" id="KAG4423525.1"/>
    </source>
</evidence>